<accession>A0A420FKL9</accession>
<name>A0A420FKL9_9BURK</name>
<dbReference type="GO" id="GO:0016757">
    <property type="term" value="F:glycosyltransferase activity"/>
    <property type="evidence" value="ECO:0007669"/>
    <property type="project" value="InterPro"/>
</dbReference>
<dbReference type="OrthoDB" id="7063138at2"/>
<dbReference type="RefSeq" id="WP_120348538.1">
    <property type="nucleotide sequence ID" value="NZ_MCAS01000056.1"/>
</dbReference>
<dbReference type="Gene3D" id="3.40.50.2000">
    <property type="entry name" value="Glycogen Phosphorylase B"/>
    <property type="match status" value="1"/>
</dbReference>
<evidence type="ECO:0008006" key="3">
    <source>
        <dbReference type="Google" id="ProtNLM"/>
    </source>
</evidence>
<dbReference type="AlphaFoldDB" id="A0A420FKL9"/>
<evidence type="ECO:0000313" key="2">
    <source>
        <dbReference type="Proteomes" id="UP000283709"/>
    </source>
</evidence>
<dbReference type="EMBL" id="MCAS01000056">
    <property type="protein sequence ID" value="RKF33417.1"/>
    <property type="molecule type" value="Genomic_DNA"/>
</dbReference>
<evidence type="ECO:0000313" key="1">
    <source>
        <dbReference type="EMBL" id="RKF33417.1"/>
    </source>
</evidence>
<proteinExistence type="predicted"/>
<protein>
    <recommendedName>
        <fullName evidence="3">Glycosyltransferase family 9 (Heptosyltransferase)</fullName>
    </recommendedName>
</protein>
<gene>
    <name evidence="1" type="ORF">BCY88_10180</name>
</gene>
<dbReference type="Pfam" id="PF01075">
    <property type="entry name" value="Glyco_transf_9"/>
    <property type="match status" value="1"/>
</dbReference>
<dbReference type="SUPFAM" id="SSF53756">
    <property type="entry name" value="UDP-Glycosyltransferase/glycogen phosphorylase"/>
    <property type="match status" value="1"/>
</dbReference>
<dbReference type="InterPro" id="IPR002201">
    <property type="entry name" value="Glyco_trans_9"/>
</dbReference>
<comment type="caution">
    <text evidence="1">The sequence shown here is derived from an EMBL/GenBank/DDBJ whole genome shotgun (WGS) entry which is preliminary data.</text>
</comment>
<sequence length="361" mass="40898">MALAKRKEFKKGLPVGQRLSRIVGFRLRREKKSTPSSALAVVKRTALMLLSGQQLLIANDAPQKVRKLLWYYDWATIGDSIMDLSQRFLIDPRISIDLCMPHGPLELFTGDDRFRRVVRSLNDCDARYDMVIVQSLSTKSILKKLQYHPFTPWFSIMGHRRDEHFSRIHLAYEQIARVFQPKHESGPIEPTLRVPCQSAGRSNEFTISIAVGGGDKRRRFEDWATLIRLIASNWPKQVPSPRFVLLGTGESAFEAVKAIRDAADCQHIDSYVDLPNITAAAELIERSCFFVGADGGLMHIAAALGKPGVAMFCQIKPEWRLHAESKMRTIFAEQDINSIPTETIANEVTDYCRKLLPFSLE</sequence>
<reference evidence="1 2" key="1">
    <citation type="submission" date="2016-07" db="EMBL/GenBank/DDBJ databases">
        <title>Genome analysis of Burkholderia fungorum ES3-20.</title>
        <authorList>
            <person name="Xu D."/>
            <person name="Yao R."/>
            <person name="Zheng S."/>
        </authorList>
    </citation>
    <scope>NUCLEOTIDE SEQUENCE [LARGE SCALE GENOMIC DNA]</scope>
    <source>
        <strain evidence="1 2">ES3-20</strain>
    </source>
</reference>
<dbReference type="Proteomes" id="UP000283709">
    <property type="component" value="Unassembled WGS sequence"/>
</dbReference>
<organism evidence="1 2">
    <name type="scientific">Paraburkholderia fungorum</name>
    <dbReference type="NCBI Taxonomy" id="134537"/>
    <lineage>
        <taxon>Bacteria</taxon>
        <taxon>Pseudomonadati</taxon>
        <taxon>Pseudomonadota</taxon>
        <taxon>Betaproteobacteria</taxon>
        <taxon>Burkholderiales</taxon>
        <taxon>Burkholderiaceae</taxon>
        <taxon>Paraburkholderia</taxon>
    </lineage>
</organism>